<dbReference type="CDD" id="cd00796">
    <property type="entry name" value="INT_Rci_Hp1_C"/>
    <property type="match status" value="1"/>
</dbReference>
<reference evidence="7 8" key="1">
    <citation type="submission" date="2014-06" db="EMBL/GenBank/DDBJ databases">
        <title>Draft genome sequence of iron oxidizing acidophile Leptospirillum ferriphilum DSM14647.</title>
        <authorList>
            <person name="Cardenas J.P."/>
            <person name="Lazcano M."/>
            <person name="Ossandon F.J."/>
            <person name="Corbett M."/>
            <person name="Holmes D.S."/>
            <person name="Watkin E."/>
        </authorList>
    </citation>
    <scope>NUCLEOTIDE SEQUENCE [LARGE SCALE GENOMIC DNA]</scope>
    <source>
        <strain evidence="7 8">DSM 14647</strain>
    </source>
</reference>
<keyword evidence="2 4" id="KW-0238">DNA-binding</keyword>
<gene>
    <name evidence="7" type="ORF">LptCag_1666</name>
</gene>
<evidence type="ECO:0000259" key="6">
    <source>
        <dbReference type="PROSITE" id="PS51900"/>
    </source>
</evidence>
<evidence type="ECO:0000256" key="4">
    <source>
        <dbReference type="PROSITE-ProRule" id="PRU01248"/>
    </source>
</evidence>
<sequence>MASIYKRGPYQWQVLIRRKGFETQARVFNTKAEADSWAQVTESEMVRGVFVSRKAAENTTLEEVLDRYSQEISSKKKGAYQESRRIENLKRHKLAKQYLASIQGKDIAEYRDERLKNVFQASVRLELALLSHLFNTAIREWGMNGILNPVTQIRLPKNAMSRDRRLFQGKVEKLLASCDEYGGDLPCVVRLALATGMRRGELASLTWGNIDLKKRTATLPETKNGEKRIVPLSQEAVRIPRNLPRRFV</sequence>
<dbReference type="GO" id="GO:0006310">
    <property type="term" value="P:DNA recombination"/>
    <property type="evidence" value="ECO:0007669"/>
    <property type="project" value="UniProtKB-KW"/>
</dbReference>
<dbReference type="Pfam" id="PF00589">
    <property type="entry name" value="Phage_integrase"/>
    <property type="match status" value="1"/>
</dbReference>
<dbReference type="InterPro" id="IPR002104">
    <property type="entry name" value="Integrase_catalytic"/>
</dbReference>
<dbReference type="Gene3D" id="1.10.150.130">
    <property type="match status" value="1"/>
</dbReference>
<dbReference type="InterPro" id="IPR011010">
    <property type="entry name" value="DNA_brk_join_enz"/>
</dbReference>
<dbReference type="RefSeq" id="WP_236625301.1">
    <property type="nucleotide sequence ID" value="NZ_MPOJ01000011.1"/>
</dbReference>
<feature type="domain" description="Core-binding (CB)" evidence="6">
    <location>
        <begin position="59"/>
        <end position="138"/>
    </location>
</feature>
<dbReference type="GO" id="GO:0015074">
    <property type="term" value="P:DNA integration"/>
    <property type="evidence" value="ECO:0007669"/>
    <property type="project" value="UniProtKB-KW"/>
</dbReference>
<evidence type="ECO:0000256" key="1">
    <source>
        <dbReference type="ARBA" id="ARBA00022908"/>
    </source>
</evidence>
<dbReference type="AlphaFoldDB" id="A0A094WAZ1"/>
<evidence type="ECO:0000313" key="7">
    <source>
        <dbReference type="EMBL" id="KGA92832.1"/>
    </source>
</evidence>
<feature type="domain" description="Tyr recombinase" evidence="5">
    <location>
        <begin position="161"/>
        <end position="248"/>
    </location>
</feature>
<dbReference type="InterPro" id="IPR050090">
    <property type="entry name" value="Tyrosine_recombinase_XerCD"/>
</dbReference>
<name>A0A094WAZ1_9BACT</name>
<keyword evidence="3" id="KW-0233">DNA recombination</keyword>
<comment type="caution">
    <text evidence="7">The sequence shown here is derived from an EMBL/GenBank/DDBJ whole genome shotgun (WGS) entry which is preliminary data.</text>
</comment>
<dbReference type="SUPFAM" id="SSF56349">
    <property type="entry name" value="DNA breaking-rejoining enzymes"/>
    <property type="match status" value="1"/>
</dbReference>
<evidence type="ECO:0000259" key="5">
    <source>
        <dbReference type="PROSITE" id="PS51898"/>
    </source>
</evidence>
<dbReference type="Proteomes" id="UP000029452">
    <property type="component" value="Unassembled WGS sequence"/>
</dbReference>
<dbReference type="InterPro" id="IPR013762">
    <property type="entry name" value="Integrase-like_cat_sf"/>
</dbReference>
<organism evidence="7 8">
    <name type="scientific">Leptospirillum ferriphilum</name>
    <dbReference type="NCBI Taxonomy" id="178606"/>
    <lineage>
        <taxon>Bacteria</taxon>
        <taxon>Pseudomonadati</taxon>
        <taxon>Nitrospirota</taxon>
        <taxon>Nitrospiria</taxon>
        <taxon>Nitrospirales</taxon>
        <taxon>Nitrospiraceae</taxon>
        <taxon>Leptospirillum</taxon>
    </lineage>
</organism>
<keyword evidence="1" id="KW-0229">DNA integration</keyword>
<dbReference type="EMBL" id="JPGK01000011">
    <property type="protein sequence ID" value="KGA92832.1"/>
    <property type="molecule type" value="Genomic_DNA"/>
</dbReference>
<dbReference type="PROSITE" id="PS51898">
    <property type="entry name" value="TYR_RECOMBINASE"/>
    <property type="match status" value="1"/>
</dbReference>
<dbReference type="PANTHER" id="PTHR30349:SF94">
    <property type="entry name" value="INTEGRASE_RECOMBINASE HI_1414-RELATED"/>
    <property type="match status" value="1"/>
</dbReference>
<evidence type="ECO:0000256" key="2">
    <source>
        <dbReference type="ARBA" id="ARBA00023125"/>
    </source>
</evidence>
<accession>A0A094WAZ1</accession>
<protein>
    <submittedName>
        <fullName evidence="7">Shufflon-specific recombinase</fullName>
    </submittedName>
</protein>
<evidence type="ECO:0000256" key="3">
    <source>
        <dbReference type="ARBA" id="ARBA00023172"/>
    </source>
</evidence>
<dbReference type="Gene3D" id="1.10.443.10">
    <property type="entry name" value="Intergrase catalytic core"/>
    <property type="match status" value="1"/>
</dbReference>
<dbReference type="PATRIC" id="fig|178606.4.peg.2425"/>
<dbReference type="InterPro" id="IPR010998">
    <property type="entry name" value="Integrase_recombinase_N"/>
</dbReference>
<evidence type="ECO:0000313" key="8">
    <source>
        <dbReference type="Proteomes" id="UP000029452"/>
    </source>
</evidence>
<dbReference type="InterPro" id="IPR044068">
    <property type="entry name" value="CB"/>
</dbReference>
<proteinExistence type="predicted"/>
<dbReference type="PROSITE" id="PS51900">
    <property type="entry name" value="CB"/>
    <property type="match status" value="1"/>
</dbReference>
<dbReference type="GO" id="GO:0003677">
    <property type="term" value="F:DNA binding"/>
    <property type="evidence" value="ECO:0007669"/>
    <property type="project" value="UniProtKB-UniRule"/>
</dbReference>
<dbReference type="PANTHER" id="PTHR30349">
    <property type="entry name" value="PHAGE INTEGRASE-RELATED"/>
    <property type="match status" value="1"/>
</dbReference>